<gene>
    <name evidence="1" type="ORF">UFOPK2602_00480</name>
    <name evidence="2" type="ORF">UFOPK2806_02574</name>
    <name evidence="3" type="ORF">UFOPK3417_01679</name>
    <name evidence="4" type="ORF">UFOPK4306_01416</name>
</gene>
<accession>A0A6J6VPV6</accession>
<dbReference type="EMBL" id="CAFBLR010000202">
    <property type="protein sequence ID" value="CAB4884134.1"/>
    <property type="molecule type" value="Genomic_DNA"/>
</dbReference>
<evidence type="ECO:0000313" key="2">
    <source>
        <dbReference type="EMBL" id="CAB4773536.1"/>
    </source>
</evidence>
<organism evidence="2">
    <name type="scientific">freshwater metagenome</name>
    <dbReference type="NCBI Taxonomy" id="449393"/>
    <lineage>
        <taxon>unclassified sequences</taxon>
        <taxon>metagenomes</taxon>
        <taxon>ecological metagenomes</taxon>
    </lineage>
</organism>
<dbReference type="EMBL" id="CAEZXX010000021">
    <property type="protein sequence ID" value="CAB4699060.1"/>
    <property type="molecule type" value="Genomic_DNA"/>
</dbReference>
<dbReference type="EMBL" id="CAEZYY010000067">
    <property type="protein sequence ID" value="CAB4773536.1"/>
    <property type="molecule type" value="Genomic_DNA"/>
</dbReference>
<protein>
    <submittedName>
        <fullName evidence="2">Unannotated protein</fullName>
    </submittedName>
</protein>
<sequence>MRSRRPATAQRDSGAVMLLAIGFVLLVSAIAAALAALIISSTATGNTLQQVRNRQYAADAAIQSAITKVRSQNRATDPVCGDVSALNGIAVRVDCAYAVTVIGNVENQVLSQRNVIFLACTDTGSACDKDVTIIRAQVNFEQKYSGEVTKTYIQSWSVNR</sequence>
<evidence type="ECO:0000313" key="4">
    <source>
        <dbReference type="EMBL" id="CAB5064537.1"/>
    </source>
</evidence>
<reference evidence="2" key="1">
    <citation type="submission" date="2020-05" db="EMBL/GenBank/DDBJ databases">
        <authorList>
            <person name="Chiriac C."/>
            <person name="Salcher M."/>
            <person name="Ghai R."/>
            <person name="Kavagutti S V."/>
        </authorList>
    </citation>
    <scope>NUCLEOTIDE SEQUENCE</scope>
</reference>
<dbReference type="EMBL" id="CAFBQP010000051">
    <property type="protein sequence ID" value="CAB5064537.1"/>
    <property type="molecule type" value="Genomic_DNA"/>
</dbReference>
<evidence type="ECO:0000313" key="1">
    <source>
        <dbReference type="EMBL" id="CAB4699060.1"/>
    </source>
</evidence>
<evidence type="ECO:0000313" key="3">
    <source>
        <dbReference type="EMBL" id="CAB4884134.1"/>
    </source>
</evidence>
<name>A0A6J6VPV6_9ZZZZ</name>
<proteinExistence type="predicted"/>
<dbReference type="AlphaFoldDB" id="A0A6J6VPV6"/>